<dbReference type="Gene3D" id="2.60.40.10">
    <property type="entry name" value="Immunoglobulins"/>
    <property type="match status" value="1"/>
</dbReference>
<comment type="subcellular location">
    <subcellularLocation>
        <location evidence="2">Secreted</location>
    </subcellularLocation>
</comment>
<dbReference type="InterPro" id="IPR013783">
    <property type="entry name" value="Ig-like_fold"/>
</dbReference>
<dbReference type="PANTHER" id="PTHR42715">
    <property type="entry name" value="BETA-GLUCOSIDASE"/>
    <property type="match status" value="1"/>
</dbReference>
<dbReference type="EMBL" id="MU004242">
    <property type="protein sequence ID" value="KAF2664477.1"/>
    <property type="molecule type" value="Genomic_DNA"/>
</dbReference>
<evidence type="ECO:0000256" key="8">
    <source>
        <dbReference type="ARBA" id="ARBA00022801"/>
    </source>
</evidence>
<evidence type="ECO:0000256" key="12">
    <source>
        <dbReference type="ARBA" id="ARBA00023295"/>
    </source>
</evidence>
<sequence length="813" mass="86981">MRIHHALRWVPLWAAPTVLAAKPWNSTNEATGEGDDWTSPIVAPPIHSATGPWATSLTRAANIISKMTNPQKAALALPHSTSLLAMIPGMGATGCSGISGSGSLETSGYHGMCLTDGPAGVRGTEGVSGFPAGLHIGATWNKLLAHDIATAMGLEFKRKGVHVALGPVAGPLGRVVKGGRNWEGFSVDPYLSGKMVGEYVAGMQRSVIACVKHFVGNEQETHRNPSGLVSAVSSDVDDRTMHEVYLWPFQDAVRAGVGSVMCSYNKINNTYGCENSKVLNGLLKTELGFRGFVVSDWGAQHSGLNSAVNGLDMVMPDAGGWRADALVTGITNGTGNGTFTQARLDDMATRILATYYQLKLDVPDFPAPGAGMPASLTKPHTFVDARDPKYRKTIFQAAVEGHVLVKNVNNALPLKSPKLLSLFGYDAYAPLENNPSDGVIGKWAIGMESVGGDLTSLASILTGAPQPSSANNGTLISGGGSGSITGPYYSTPHHAFEQQAWEDGTYLHWDFKSIAPAVNAASEACIVFINEFAGEGSDRTTLADKDSDTLVKNVAGRCRNTMVVVHNAGVRLVDAWIENVNVTAVIYAHLPGQDSGRALVEVMYGKQAPSGRLPYTVAKKEEDYGELLNPSVARVLSNSPQSIFKEGSSIDYRHFIEKKIVPRYPFGYGLTYTTFNYTSLEISTNVKTISRLSTTALNSTATEPLPPGGDPSLFDVLVEVTCSVTNSGKVAAAAVPQLYVGIPNAAKWQLRGFDKMVIEPGRTQSFKFPLTRRDLSVWNTVVQQWEVQKGSYSISVGDNVEDLQVQKTLEVEY</sequence>
<comment type="pathway">
    <text evidence="3 14">Glycan metabolism; cellulose degradation.</text>
</comment>
<evidence type="ECO:0000256" key="4">
    <source>
        <dbReference type="ARBA" id="ARBA00005336"/>
    </source>
</evidence>
<evidence type="ECO:0000256" key="5">
    <source>
        <dbReference type="ARBA" id="ARBA00012744"/>
    </source>
</evidence>
<dbReference type="SMART" id="SM01217">
    <property type="entry name" value="Fn3_like"/>
    <property type="match status" value="1"/>
</dbReference>
<name>A0A6A6TZ71_9PEZI</name>
<dbReference type="Pfam" id="PF14310">
    <property type="entry name" value="Fn3-like"/>
    <property type="match status" value="1"/>
</dbReference>
<dbReference type="Pfam" id="PF01915">
    <property type="entry name" value="Glyco_hydro_3_C"/>
    <property type="match status" value="1"/>
</dbReference>
<keyword evidence="11 14" id="KW-0119">Carbohydrate metabolism</keyword>
<feature type="domain" description="Fibronectin type III-like" evidence="16">
    <location>
        <begin position="734"/>
        <end position="800"/>
    </location>
</feature>
<dbReference type="Proteomes" id="UP000799302">
    <property type="component" value="Unassembled WGS sequence"/>
</dbReference>
<evidence type="ECO:0000313" key="18">
    <source>
        <dbReference type="Proteomes" id="UP000799302"/>
    </source>
</evidence>
<dbReference type="GO" id="GO:0008422">
    <property type="term" value="F:beta-glucosidase activity"/>
    <property type="evidence" value="ECO:0007669"/>
    <property type="project" value="UniProtKB-EC"/>
</dbReference>
<dbReference type="InterPro" id="IPR017853">
    <property type="entry name" value="GH"/>
</dbReference>
<dbReference type="InterPro" id="IPR002772">
    <property type="entry name" value="Glyco_hydro_3_C"/>
</dbReference>
<evidence type="ECO:0000256" key="13">
    <source>
        <dbReference type="ARBA" id="ARBA00023326"/>
    </source>
</evidence>
<comment type="catalytic activity">
    <reaction evidence="1 14">
        <text>Hydrolysis of terminal, non-reducing beta-D-glucosyl residues with release of beta-D-glucose.</text>
        <dbReference type="EC" id="3.2.1.21"/>
    </reaction>
</comment>
<dbReference type="PROSITE" id="PS00775">
    <property type="entry name" value="GLYCOSYL_HYDROL_F3"/>
    <property type="match status" value="1"/>
</dbReference>
<accession>A0A6A6TZ71</accession>
<feature type="signal peptide" evidence="15">
    <location>
        <begin position="1"/>
        <end position="20"/>
    </location>
</feature>
<keyword evidence="9" id="KW-0136">Cellulose degradation</keyword>
<dbReference type="InterPro" id="IPR001764">
    <property type="entry name" value="Glyco_hydro_3_N"/>
</dbReference>
<dbReference type="PANTHER" id="PTHR42715:SF5">
    <property type="entry name" value="BETA-GLUCOSIDASE M-RELATED"/>
    <property type="match status" value="1"/>
</dbReference>
<dbReference type="Gene3D" id="3.40.50.1700">
    <property type="entry name" value="Glycoside hydrolase family 3 C-terminal domain"/>
    <property type="match status" value="1"/>
</dbReference>
<dbReference type="InterPro" id="IPR036881">
    <property type="entry name" value="Glyco_hydro_3_C_sf"/>
</dbReference>
<evidence type="ECO:0000256" key="11">
    <source>
        <dbReference type="ARBA" id="ARBA00023277"/>
    </source>
</evidence>
<evidence type="ECO:0000313" key="17">
    <source>
        <dbReference type="EMBL" id="KAF2664477.1"/>
    </source>
</evidence>
<evidence type="ECO:0000256" key="3">
    <source>
        <dbReference type="ARBA" id="ARBA00004987"/>
    </source>
</evidence>
<dbReference type="PRINTS" id="PR00133">
    <property type="entry name" value="GLHYDRLASE3"/>
</dbReference>
<organism evidence="17 18">
    <name type="scientific">Microthyrium microscopicum</name>
    <dbReference type="NCBI Taxonomy" id="703497"/>
    <lineage>
        <taxon>Eukaryota</taxon>
        <taxon>Fungi</taxon>
        <taxon>Dikarya</taxon>
        <taxon>Ascomycota</taxon>
        <taxon>Pezizomycotina</taxon>
        <taxon>Dothideomycetes</taxon>
        <taxon>Dothideomycetes incertae sedis</taxon>
        <taxon>Microthyriales</taxon>
        <taxon>Microthyriaceae</taxon>
        <taxon>Microthyrium</taxon>
    </lineage>
</organism>
<dbReference type="AlphaFoldDB" id="A0A6A6TZ71"/>
<dbReference type="InterPro" id="IPR036962">
    <property type="entry name" value="Glyco_hydro_3_N_sf"/>
</dbReference>
<keyword evidence="10" id="KW-0325">Glycoprotein</keyword>
<keyword evidence="7 15" id="KW-0732">Signal</keyword>
<gene>
    <name evidence="17" type="ORF">BT63DRAFT_448483</name>
</gene>
<dbReference type="FunFam" id="3.20.20.300:FF:000002">
    <property type="entry name" value="Probable beta-glucosidase"/>
    <property type="match status" value="1"/>
</dbReference>
<evidence type="ECO:0000259" key="16">
    <source>
        <dbReference type="SMART" id="SM01217"/>
    </source>
</evidence>
<protein>
    <recommendedName>
        <fullName evidence="5 14">beta-glucosidase</fullName>
        <ecNumber evidence="5 14">3.2.1.21</ecNumber>
    </recommendedName>
</protein>
<dbReference type="SUPFAM" id="SSF52279">
    <property type="entry name" value="Beta-D-glucan exohydrolase, C-terminal domain"/>
    <property type="match status" value="1"/>
</dbReference>
<proteinExistence type="inferred from homology"/>
<evidence type="ECO:0000256" key="15">
    <source>
        <dbReference type="SAM" id="SignalP"/>
    </source>
</evidence>
<evidence type="ECO:0000256" key="7">
    <source>
        <dbReference type="ARBA" id="ARBA00022729"/>
    </source>
</evidence>
<keyword evidence="18" id="KW-1185">Reference proteome</keyword>
<dbReference type="InterPro" id="IPR026891">
    <property type="entry name" value="Fn3-like"/>
</dbReference>
<evidence type="ECO:0000256" key="14">
    <source>
        <dbReference type="RuleBase" id="RU361161"/>
    </source>
</evidence>
<evidence type="ECO:0000256" key="1">
    <source>
        <dbReference type="ARBA" id="ARBA00000448"/>
    </source>
</evidence>
<dbReference type="Pfam" id="PF00933">
    <property type="entry name" value="Glyco_hydro_3"/>
    <property type="match status" value="1"/>
</dbReference>
<dbReference type="SUPFAM" id="SSF51445">
    <property type="entry name" value="(Trans)glycosidases"/>
    <property type="match status" value="1"/>
</dbReference>
<evidence type="ECO:0000256" key="9">
    <source>
        <dbReference type="ARBA" id="ARBA00023001"/>
    </source>
</evidence>
<dbReference type="GO" id="GO:0005576">
    <property type="term" value="C:extracellular region"/>
    <property type="evidence" value="ECO:0007669"/>
    <property type="project" value="UniProtKB-SubCell"/>
</dbReference>
<comment type="similarity">
    <text evidence="4 14">Belongs to the glycosyl hydrolase 3 family.</text>
</comment>
<keyword evidence="13 14" id="KW-0624">Polysaccharide degradation</keyword>
<dbReference type="OrthoDB" id="416222at2759"/>
<dbReference type="GO" id="GO:0030245">
    <property type="term" value="P:cellulose catabolic process"/>
    <property type="evidence" value="ECO:0007669"/>
    <property type="project" value="UniProtKB-UniPathway"/>
</dbReference>
<keyword evidence="6" id="KW-0964">Secreted</keyword>
<keyword evidence="8 14" id="KW-0378">Hydrolase</keyword>
<dbReference type="UniPathway" id="UPA00696"/>
<evidence type="ECO:0000256" key="6">
    <source>
        <dbReference type="ARBA" id="ARBA00022525"/>
    </source>
</evidence>
<evidence type="ECO:0000256" key="10">
    <source>
        <dbReference type="ARBA" id="ARBA00023180"/>
    </source>
</evidence>
<dbReference type="Gene3D" id="3.20.20.300">
    <property type="entry name" value="Glycoside hydrolase, family 3, N-terminal domain"/>
    <property type="match status" value="1"/>
</dbReference>
<feature type="chain" id="PRO_5025530706" description="beta-glucosidase" evidence="15">
    <location>
        <begin position="21"/>
        <end position="813"/>
    </location>
</feature>
<dbReference type="InterPro" id="IPR019800">
    <property type="entry name" value="Glyco_hydro_3_AS"/>
</dbReference>
<evidence type="ECO:0000256" key="2">
    <source>
        <dbReference type="ARBA" id="ARBA00004613"/>
    </source>
</evidence>
<keyword evidence="12 14" id="KW-0326">Glycosidase</keyword>
<dbReference type="EC" id="3.2.1.21" evidence="5 14"/>
<reference evidence="17" key="1">
    <citation type="journal article" date="2020" name="Stud. Mycol.">
        <title>101 Dothideomycetes genomes: a test case for predicting lifestyles and emergence of pathogens.</title>
        <authorList>
            <person name="Haridas S."/>
            <person name="Albert R."/>
            <person name="Binder M."/>
            <person name="Bloem J."/>
            <person name="Labutti K."/>
            <person name="Salamov A."/>
            <person name="Andreopoulos B."/>
            <person name="Baker S."/>
            <person name="Barry K."/>
            <person name="Bills G."/>
            <person name="Bluhm B."/>
            <person name="Cannon C."/>
            <person name="Castanera R."/>
            <person name="Culley D."/>
            <person name="Daum C."/>
            <person name="Ezra D."/>
            <person name="Gonzalez J."/>
            <person name="Henrissat B."/>
            <person name="Kuo A."/>
            <person name="Liang C."/>
            <person name="Lipzen A."/>
            <person name="Lutzoni F."/>
            <person name="Magnuson J."/>
            <person name="Mondo S."/>
            <person name="Nolan M."/>
            <person name="Ohm R."/>
            <person name="Pangilinan J."/>
            <person name="Park H.-J."/>
            <person name="Ramirez L."/>
            <person name="Alfaro M."/>
            <person name="Sun H."/>
            <person name="Tritt A."/>
            <person name="Yoshinaga Y."/>
            <person name="Zwiers L.-H."/>
            <person name="Turgeon B."/>
            <person name="Goodwin S."/>
            <person name="Spatafora J."/>
            <person name="Crous P."/>
            <person name="Grigoriev I."/>
        </authorList>
    </citation>
    <scope>NUCLEOTIDE SEQUENCE</scope>
    <source>
        <strain evidence="17">CBS 115976</strain>
    </source>
</reference>
<dbReference type="InterPro" id="IPR050288">
    <property type="entry name" value="Cellulose_deg_GH3"/>
</dbReference>